<organism evidence="4">
    <name type="scientific">viral metagenome</name>
    <dbReference type="NCBI Taxonomy" id="1070528"/>
    <lineage>
        <taxon>unclassified sequences</taxon>
        <taxon>metagenomes</taxon>
        <taxon>organismal metagenomes</taxon>
    </lineage>
</organism>
<dbReference type="Pfam" id="PF01467">
    <property type="entry name" value="CTP_transf_like"/>
    <property type="match status" value="1"/>
</dbReference>
<evidence type="ECO:0000313" key="4">
    <source>
        <dbReference type="EMBL" id="QHU06994.1"/>
    </source>
</evidence>
<dbReference type="Gene3D" id="3.40.50.620">
    <property type="entry name" value="HUPs"/>
    <property type="match status" value="1"/>
</dbReference>
<name>A0A6C0JTI8_9ZZZZ</name>
<sequence>MTETIVCASGYFNCLHYGHIEYLQKSKDLGSKLIVIVNTDKQSFLKKGTSFMPEEERLKIVRSLECVDAAILSVDEDRTVCKTLKLIHPHIFTNGGDQTNDKIPEKSVCDEMGTKLVDSLGDKIQSSSWLLAKINK</sequence>
<dbReference type="InterPro" id="IPR004821">
    <property type="entry name" value="Cyt_trans-like"/>
</dbReference>
<dbReference type="AlphaFoldDB" id="A0A6C0JTI8"/>
<dbReference type="InterPro" id="IPR014729">
    <property type="entry name" value="Rossmann-like_a/b/a_fold"/>
</dbReference>
<dbReference type="EMBL" id="MN740670">
    <property type="protein sequence ID" value="QHU06994.1"/>
    <property type="molecule type" value="Genomic_DNA"/>
</dbReference>
<dbReference type="NCBIfam" id="TIGR00125">
    <property type="entry name" value="cyt_tran_rel"/>
    <property type="match status" value="1"/>
</dbReference>
<reference evidence="4" key="1">
    <citation type="journal article" date="2020" name="Nature">
        <title>Giant virus diversity and host interactions through global metagenomics.</title>
        <authorList>
            <person name="Schulz F."/>
            <person name="Roux S."/>
            <person name="Paez-Espino D."/>
            <person name="Jungbluth S."/>
            <person name="Walsh D.A."/>
            <person name="Denef V.J."/>
            <person name="McMahon K.D."/>
            <person name="Konstantinidis K.T."/>
            <person name="Eloe-Fadrosh E.A."/>
            <person name="Kyrpides N.C."/>
            <person name="Woyke T."/>
        </authorList>
    </citation>
    <scope>NUCLEOTIDE SEQUENCE</scope>
    <source>
        <strain evidence="4">GVMAG-S-1038524-41</strain>
    </source>
</reference>
<dbReference type="SUPFAM" id="SSF52374">
    <property type="entry name" value="Nucleotidylyl transferase"/>
    <property type="match status" value="1"/>
</dbReference>
<evidence type="ECO:0000256" key="2">
    <source>
        <dbReference type="ARBA" id="ARBA00022695"/>
    </source>
</evidence>
<evidence type="ECO:0000256" key="1">
    <source>
        <dbReference type="ARBA" id="ARBA00022679"/>
    </source>
</evidence>
<keyword evidence="2" id="KW-0548">Nucleotidyltransferase</keyword>
<dbReference type="PANTHER" id="PTHR43793:SF1">
    <property type="entry name" value="FAD SYNTHASE"/>
    <property type="match status" value="1"/>
</dbReference>
<dbReference type="PANTHER" id="PTHR43793">
    <property type="entry name" value="FAD SYNTHASE"/>
    <property type="match status" value="1"/>
</dbReference>
<proteinExistence type="predicted"/>
<feature type="domain" description="Cytidyltransferase-like" evidence="3">
    <location>
        <begin position="9"/>
        <end position="105"/>
    </location>
</feature>
<evidence type="ECO:0000259" key="3">
    <source>
        <dbReference type="Pfam" id="PF01467"/>
    </source>
</evidence>
<dbReference type="GO" id="GO:0016779">
    <property type="term" value="F:nucleotidyltransferase activity"/>
    <property type="evidence" value="ECO:0007669"/>
    <property type="project" value="UniProtKB-KW"/>
</dbReference>
<protein>
    <recommendedName>
        <fullName evidence="3">Cytidyltransferase-like domain-containing protein</fullName>
    </recommendedName>
</protein>
<dbReference type="InterPro" id="IPR050385">
    <property type="entry name" value="Archaeal_FAD_synthase"/>
</dbReference>
<accession>A0A6C0JTI8</accession>
<keyword evidence="1" id="KW-0808">Transferase</keyword>